<evidence type="ECO:0008006" key="2">
    <source>
        <dbReference type="Google" id="ProtNLM"/>
    </source>
</evidence>
<sequence length="672" mass="72830">VKAFHAFATFVLVSMLVAPVIAHQQDAQATEIVITPESLTLEVGDTTEVSAVVKDADGNVVEGATVVFLSTARRALGVTPTGQVEAYRPGEFQIMARVPMDPNETGRRAPARVQAMIPVVVAAPPITGIEFDATPSRFYAGTNFRPEVTLTDRSGANRTDVAVMFQSTNTTVAQVTALGRISLLASGEATITARAEATSISLPMSVEENPTVHIEMNPQTNKARTGDVVHINARALNADGNEVEGIPIQYSFQARTVDYNLGEASSGLITDDGRFVADVAGEYVIIANAGDQVSMTTLEIEPRNMAREIELVGHGAVRDRATSDLWIWEGVDGKDYAITGTWGAEGHAYIWDVTDPSNMVIIDAIHVDARTVNDVKVSEDGRIAVISREGASNRRNGLVILDVSDLASGGARILATFDDQLTGGVHNLYINQNHIYALSAGSRYDIINIEDPTNPYRVGRYQHDSPGSSIHDVWVANGIAFSSNWSDGVVAVDVGGGGQGGSPNNPVLLGSYAYPSGWNHAAFPYWSESAGKFYMFAGDEAGRRGNTPGYEGEAERMNGWIHVIEWDEWGEPHEVARYEVPEVGTHNLWVEDDIMYVAYYQGGLRVVDVSGELLGDLYRQGREIGYFLAYDPKGFLPNSPFAWGPQPFKGNIFFSDLNSGLWAVKVREEDPQ</sequence>
<name>A0A381QNW6_9ZZZZ</name>
<protein>
    <recommendedName>
        <fullName evidence="2">BIG2 domain-containing protein</fullName>
    </recommendedName>
</protein>
<reference evidence="1" key="1">
    <citation type="submission" date="2018-05" db="EMBL/GenBank/DDBJ databases">
        <authorList>
            <person name="Lanie J.A."/>
            <person name="Ng W.-L."/>
            <person name="Kazmierczak K.M."/>
            <person name="Andrzejewski T.M."/>
            <person name="Davidsen T.M."/>
            <person name="Wayne K.J."/>
            <person name="Tettelin H."/>
            <person name="Glass J.I."/>
            <person name="Rusch D."/>
            <person name="Podicherti R."/>
            <person name="Tsui H.-C.T."/>
            <person name="Winkler M.E."/>
        </authorList>
    </citation>
    <scope>NUCLEOTIDE SEQUENCE</scope>
</reference>
<evidence type="ECO:0000313" key="1">
    <source>
        <dbReference type="EMBL" id="SUZ81032.1"/>
    </source>
</evidence>
<dbReference type="InterPro" id="IPR008964">
    <property type="entry name" value="Invasin/intimin_cell_adhesion"/>
</dbReference>
<proteinExistence type="predicted"/>
<dbReference type="Gene3D" id="2.60.40.10">
    <property type="entry name" value="Immunoglobulins"/>
    <property type="match status" value="1"/>
</dbReference>
<dbReference type="SUPFAM" id="SSF75011">
    <property type="entry name" value="3-carboxy-cis,cis-mucoante lactonizing enzyme"/>
    <property type="match status" value="1"/>
</dbReference>
<dbReference type="InterPro" id="IPR013783">
    <property type="entry name" value="Ig-like_fold"/>
</dbReference>
<dbReference type="AlphaFoldDB" id="A0A381QNW6"/>
<dbReference type="SUPFAM" id="SSF49373">
    <property type="entry name" value="Invasin/intimin cell-adhesion fragments"/>
    <property type="match status" value="2"/>
</dbReference>
<accession>A0A381QNW6</accession>
<dbReference type="EMBL" id="UINC01001451">
    <property type="protein sequence ID" value="SUZ81032.1"/>
    <property type="molecule type" value="Genomic_DNA"/>
</dbReference>
<dbReference type="Gene3D" id="2.60.40.1080">
    <property type="match status" value="1"/>
</dbReference>
<organism evidence="1">
    <name type="scientific">marine metagenome</name>
    <dbReference type="NCBI Taxonomy" id="408172"/>
    <lineage>
        <taxon>unclassified sequences</taxon>
        <taxon>metagenomes</taxon>
        <taxon>ecological metagenomes</taxon>
    </lineage>
</organism>
<feature type="non-terminal residue" evidence="1">
    <location>
        <position position="1"/>
    </location>
</feature>
<gene>
    <name evidence="1" type="ORF">METZ01_LOCUS33886</name>
</gene>